<dbReference type="KEGG" id="csr:Cspa_c03320"/>
<dbReference type="SMART" id="SM00283">
    <property type="entry name" value="MA"/>
    <property type="match status" value="1"/>
</dbReference>
<evidence type="ECO:0000256" key="8">
    <source>
        <dbReference type="PROSITE-ProRule" id="PRU00284"/>
    </source>
</evidence>
<evidence type="ECO:0000256" key="9">
    <source>
        <dbReference type="SAM" id="Phobius"/>
    </source>
</evidence>
<dbReference type="PATRIC" id="fig|931276.5.peg.313"/>
<keyword evidence="6 9" id="KW-0472">Membrane</keyword>
<dbReference type="SUPFAM" id="SSF58104">
    <property type="entry name" value="Methyl-accepting chemotaxis protein (MCP) signaling domain"/>
    <property type="match status" value="1"/>
</dbReference>
<keyword evidence="4 9" id="KW-0812">Transmembrane</keyword>
<keyword evidence="7 8" id="KW-0807">Transducer</keyword>
<dbReference type="eggNOG" id="COG0840">
    <property type="taxonomic scope" value="Bacteria"/>
</dbReference>
<dbReference type="Gene3D" id="3.30.450.20">
    <property type="entry name" value="PAS domain"/>
    <property type="match status" value="1"/>
</dbReference>
<evidence type="ECO:0000259" key="10">
    <source>
        <dbReference type="PROSITE" id="PS50111"/>
    </source>
</evidence>
<keyword evidence="3" id="KW-0145">Chemotaxis</keyword>
<evidence type="ECO:0000256" key="4">
    <source>
        <dbReference type="ARBA" id="ARBA00022692"/>
    </source>
</evidence>
<dbReference type="STRING" id="36745.CLSAP_03270"/>
<keyword evidence="5 9" id="KW-1133">Transmembrane helix</keyword>
<dbReference type="Proteomes" id="UP000011728">
    <property type="component" value="Chromosome"/>
</dbReference>
<dbReference type="HOGENOM" id="CLU_000445_107_19_9"/>
<evidence type="ECO:0000313" key="11">
    <source>
        <dbReference type="EMBL" id="AGF54150.1"/>
    </source>
</evidence>
<dbReference type="OrthoDB" id="597657at2"/>
<dbReference type="AlphaFoldDB" id="M1LMX1"/>
<dbReference type="GO" id="GO:0005886">
    <property type="term" value="C:plasma membrane"/>
    <property type="evidence" value="ECO:0007669"/>
    <property type="project" value="UniProtKB-SubCell"/>
</dbReference>
<dbReference type="PANTHER" id="PTHR32089">
    <property type="entry name" value="METHYL-ACCEPTING CHEMOTAXIS PROTEIN MCPB"/>
    <property type="match status" value="1"/>
</dbReference>
<sequence length="793" mass="87094">MNKKIKSIKVKIIMFLVPMLLIAFTALAVLGYKFASNSLKESNLNVMSEMTKIAASRADDQIQSEIKNLEVLASNPIIINENIQLEEKVKVLQASLKAVNQLDMSISNQNGEAIDISGNKKNVKTTQSFIKSIKGEAAITNPFVDPNTKKKVISYSVPIKNSAGNIIGIITSMKDCMDFSKINSEISFLKTGSSIIVDNNGNYIVAADESLVSENKNITNITSDKASLDDLNNIGKSMTIGDQSGIGKYMYDGKAMYMTYSPIGKTGLSIGITVEEKDLLSALNSLAFIDAIVTVVMILLIAILIIVFTIKVINRLNGAKTYVDSIANGDFYSQIDKKYISVNDEISSICISVGQAKESVGNMIKSVKENASVVRTGSLSLNEISEQLAVLTEEISASIGEVAISTNKESCDFKEISNKLSIFGDEINLVKDNVNLISEDVFIINNKSLEGSRDIEQLNDGIVSVNDSFGRFSTSIEYIQGDMKNVHEITNIINGISEQINLLSFNAAIEAASAGEAGRGFNVVALEVKKLSDKSKESAQNISKIINRLMKIIQKLVEESNNMDGELQKQKDAVYNASSSFAEIAVLVSEIAPKVTNINDLFNDISNNKDLIVDTVSELSEEIINTSNSLVQVTDSSVELAIFAEKVSNSSNLLLNKADDLIEKVKLFKIEKNEVNAEITVDKKDEKIGIESISSLEKVNNDEVNKEDSASILDNKLKKEEVINNTLSYYENLDLPLIENLEDLDIYQLEQFEEDLQLKDFGWGGTKVTEIKDYIKQKESVGFDDDDDEFNIS</sequence>
<dbReference type="GO" id="GO:0007165">
    <property type="term" value="P:signal transduction"/>
    <property type="evidence" value="ECO:0007669"/>
    <property type="project" value="UniProtKB-KW"/>
</dbReference>
<name>M1LMX1_9CLOT</name>
<dbReference type="EMBL" id="CP004121">
    <property type="protein sequence ID" value="AGF54150.1"/>
    <property type="molecule type" value="Genomic_DNA"/>
</dbReference>
<evidence type="ECO:0000256" key="3">
    <source>
        <dbReference type="ARBA" id="ARBA00022500"/>
    </source>
</evidence>
<dbReference type="Pfam" id="PF02743">
    <property type="entry name" value="dCache_1"/>
    <property type="match status" value="1"/>
</dbReference>
<dbReference type="InterPro" id="IPR033479">
    <property type="entry name" value="dCache_1"/>
</dbReference>
<evidence type="ECO:0000313" key="12">
    <source>
        <dbReference type="Proteomes" id="UP000011728"/>
    </source>
</evidence>
<dbReference type="Pfam" id="PF00015">
    <property type="entry name" value="MCPsignal"/>
    <property type="match status" value="1"/>
</dbReference>
<organism evidence="11 12">
    <name type="scientific">Clostridium saccharoperbutylacetonicum N1-4(HMT)</name>
    <dbReference type="NCBI Taxonomy" id="931276"/>
    <lineage>
        <taxon>Bacteria</taxon>
        <taxon>Bacillati</taxon>
        <taxon>Bacillota</taxon>
        <taxon>Clostridia</taxon>
        <taxon>Eubacteriales</taxon>
        <taxon>Clostridiaceae</taxon>
        <taxon>Clostridium</taxon>
    </lineage>
</organism>
<evidence type="ECO:0000256" key="2">
    <source>
        <dbReference type="ARBA" id="ARBA00022475"/>
    </source>
</evidence>
<dbReference type="GO" id="GO:0006935">
    <property type="term" value="P:chemotaxis"/>
    <property type="evidence" value="ECO:0007669"/>
    <property type="project" value="UniProtKB-KW"/>
</dbReference>
<dbReference type="CDD" id="cd18773">
    <property type="entry name" value="PDC1_HK_sensor"/>
    <property type="match status" value="1"/>
</dbReference>
<dbReference type="Gene3D" id="1.10.287.950">
    <property type="entry name" value="Methyl-accepting chemotaxis protein"/>
    <property type="match status" value="1"/>
</dbReference>
<protein>
    <submittedName>
        <fullName evidence="11">Methyl-accepting chemotaxis protein</fullName>
    </submittedName>
</protein>
<feature type="transmembrane region" description="Helical" evidence="9">
    <location>
        <begin position="286"/>
        <end position="310"/>
    </location>
</feature>
<gene>
    <name evidence="11" type="ORF">Cspa_c03320</name>
</gene>
<dbReference type="InterPro" id="IPR004089">
    <property type="entry name" value="MCPsignal_dom"/>
</dbReference>
<dbReference type="PROSITE" id="PS50111">
    <property type="entry name" value="CHEMOTAXIS_TRANSDUC_2"/>
    <property type="match status" value="1"/>
</dbReference>
<proteinExistence type="predicted"/>
<evidence type="ECO:0000256" key="7">
    <source>
        <dbReference type="ARBA" id="ARBA00023224"/>
    </source>
</evidence>
<accession>M1LMX1</accession>
<dbReference type="CDD" id="cd12912">
    <property type="entry name" value="PDC2_MCP_like"/>
    <property type="match status" value="1"/>
</dbReference>
<reference evidence="11 12" key="1">
    <citation type="submission" date="2013-02" db="EMBL/GenBank/DDBJ databases">
        <title>Genome sequence of Clostridium saccharoperbutylacetonicum N1-4(HMT).</title>
        <authorList>
            <person name="Poehlein A."/>
            <person name="Daniel R."/>
        </authorList>
    </citation>
    <scope>NUCLEOTIDE SEQUENCE [LARGE SCALE GENOMIC DNA]</scope>
    <source>
        <strain evidence="12">N1-4(HMT)</strain>
    </source>
</reference>
<keyword evidence="2" id="KW-1003">Cell membrane</keyword>
<dbReference type="RefSeq" id="WP_015390476.1">
    <property type="nucleotide sequence ID" value="NC_020291.1"/>
</dbReference>
<keyword evidence="12" id="KW-1185">Reference proteome</keyword>
<feature type="domain" description="Methyl-accepting transducer" evidence="10">
    <location>
        <begin position="384"/>
        <end position="620"/>
    </location>
</feature>
<evidence type="ECO:0000256" key="5">
    <source>
        <dbReference type="ARBA" id="ARBA00022989"/>
    </source>
</evidence>
<evidence type="ECO:0000256" key="6">
    <source>
        <dbReference type="ARBA" id="ARBA00023136"/>
    </source>
</evidence>
<evidence type="ECO:0000256" key="1">
    <source>
        <dbReference type="ARBA" id="ARBA00004651"/>
    </source>
</evidence>
<feature type="transmembrane region" description="Helical" evidence="9">
    <location>
        <begin position="12"/>
        <end position="32"/>
    </location>
</feature>
<dbReference type="PANTHER" id="PTHR32089:SF112">
    <property type="entry name" value="LYSOZYME-LIKE PROTEIN-RELATED"/>
    <property type="match status" value="1"/>
</dbReference>
<comment type="subcellular location">
    <subcellularLocation>
        <location evidence="1">Cell membrane</location>
        <topology evidence="1">Multi-pass membrane protein</topology>
    </subcellularLocation>
</comment>